<evidence type="ECO:0000313" key="1">
    <source>
        <dbReference type="EMBL" id="MCB7479665.1"/>
    </source>
</evidence>
<dbReference type="Pfam" id="PF21857">
    <property type="entry name" value="DUF6913"/>
    <property type="match status" value="1"/>
</dbReference>
<gene>
    <name evidence="1" type="ORF">LGQ90_00170</name>
</gene>
<reference evidence="1" key="1">
    <citation type="submission" date="2021-10" db="EMBL/GenBank/DDBJ databases">
        <title>Gramella sp. ASW11-100T, isolated from marine sediment.</title>
        <authorList>
            <person name="Xia C."/>
        </authorList>
    </citation>
    <scope>NUCLEOTIDE SEQUENCE</scope>
    <source>
        <strain evidence="1">ASW11-100</strain>
    </source>
</reference>
<proteinExistence type="predicted"/>
<keyword evidence="2" id="KW-1185">Reference proteome</keyword>
<evidence type="ECO:0000313" key="2">
    <source>
        <dbReference type="Proteomes" id="UP001139414"/>
    </source>
</evidence>
<accession>A0A9X1LG29</accession>
<dbReference type="EMBL" id="JAJBZG010000001">
    <property type="protein sequence ID" value="MCB7479665.1"/>
    <property type="molecule type" value="Genomic_DNA"/>
</dbReference>
<dbReference type="Proteomes" id="UP001139414">
    <property type="component" value="Unassembled WGS sequence"/>
</dbReference>
<organism evidence="1 2">
    <name type="scientific">Christiangramia sediminis</name>
    <dbReference type="NCBI Taxonomy" id="2881336"/>
    <lineage>
        <taxon>Bacteria</taxon>
        <taxon>Pseudomonadati</taxon>
        <taxon>Bacteroidota</taxon>
        <taxon>Flavobacteriia</taxon>
        <taxon>Flavobacteriales</taxon>
        <taxon>Flavobacteriaceae</taxon>
        <taxon>Christiangramia</taxon>
    </lineage>
</organism>
<sequence length="170" mass="19271">MISGKLKNIICSNRIKRHLRKEAFSSNRNSGKIGLIIDAENFQSKRGLTDLYKLIGIKKESFKIVFCGIPAEMADELNADILIPREVSISGKFKAEAIRNFLQEDFSFLICYFSEKNKIGSLLAAEANANVKIGNSPDEYEIYDVEVQTKGIDVFQEEVLKYIEILKKNN</sequence>
<dbReference type="RefSeq" id="WP_229336888.1">
    <property type="nucleotide sequence ID" value="NZ_JAJBZG010000001.1"/>
</dbReference>
<dbReference type="InterPro" id="IPR054207">
    <property type="entry name" value="DUF6913"/>
</dbReference>
<name>A0A9X1LG29_9FLAO</name>
<protein>
    <submittedName>
        <fullName evidence="1">Uncharacterized protein</fullName>
    </submittedName>
</protein>
<comment type="caution">
    <text evidence="1">The sequence shown here is derived from an EMBL/GenBank/DDBJ whole genome shotgun (WGS) entry which is preliminary data.</text>
</comment>
<dbReference type="AlphaFoldDB" id="A0A9X1LG29"/>